<gene>
    <name evidence="2" type="ORF">MED92_02726</name>
</gene>
<reference evidence="2 3" key="1">
    <citation type="submission" date="2006-02" db="EMBL/GenBank/DDBJ databases">
        <authorList>
            <person name="Pinhassi J."/>
            <person name="Pedros-Alio C."/>
            <person name="Ferriera S."/>
            <person name="Johnson J."/>
            <person name="Kravitz S."/>
            <person name="Halpern A."/>
            <person name="Remington K."/>
            <person name="Beeson K."/>
            <person name="Tran B."/>
            <person name="Rogers Y.-H."/>
            <person name="Friedman R."/>
            <person name="Venter J.C."/>
        </authorList>
    </citation>
    <scope>NUCLEOTIDE SEQUENCE [LARGE SCALE GENOMIC DNA]</scope>
    <source>
        <strain evidence="2 3">MED92</strain>
    </source>
</reference>
<dbReference type="RefSeq" id="WP_007022525.1">
    <property type="nucleotide sequence ID" value="NZ_CH724127.1"/>
</dbReference>
<evidence type="ECO:0000313" key="2">
    <source>
        <dbReference type="EMBL" id="EAR59983.1"/>
    </source>
</evidence>
<proteinExistence type="predicted"/>
<dbReference type="OrthoDB" id="6088829at2"/>
<keyword evidence="3" id="KW-1185">Reference proteome</keyword>
<name>A0A7U8GR86_NEPCE</name>
<evidence type="ECO:0000313" key="3">
    <source>
        <dbReference type="Proteomes" id="UP000002171"/>
    </source>
</evidence>
<evidence type="ECO:0000256" key="1">
    <source>
        <dbReference type="SAM" id="Phobius"/>
    </source>
</evidence>
<accession>A0A7U8GR86</accession>
<dbReference type="EMBL" id="AAOW01000027">
    <property type="protein sequence ID" value="EAR59983.1"/>
    <property type="molecule type" value="Genomic_DNA"/>
</dbReference>
<protein>
    <recommendedName>
        <fullName evidence="4">DNA repair protein</fullName>
    </recommendedName>
</protein>
<sequence length="246" mass="27659">MSPTYIALIILLGVAVMAGIGFAVQDIENKKRARSLKLVGLKTAIRRASHLFESFPPILITNEIRSLLVKYLEVRWAAVVELEATESNRQQRAAFQALAVSVPEAVSHPSGSLSVFTTQNEAARALGIIKEFAQFVAEIKNKGEINADVAEALTKDAKRLYIRVEVDFDLMNAQETEATQGPEVVIHQYRNCFSKLSNLNQNQTLDRQLYEIRTHITNLAEQIDQDNEEKRIAKEKEQDSGKKFNF</sequence>
<keyword evidence="1" id="KW-0812">Transmembrane</keyword>
<comment type="caution">
    <text evidence="2">The sequence shown here is derived from an EMBL/GenBank/DDBJ whole genome shotgun (WGS) entry which is preliminary data.</text>
</comment>
<keyword evidence="1" id="KW-0472">Membrane</keyword>
<evidence type="ECO:0008006" key="4">
    <source>
        <dbReference type="Google" id="ProtNLM"/>
    </source>
</evidence>
<feature type="transmembrane region" description="Helical" evidence="1">
    <location>
        <begin position="6"/>
        <end position="24"/>
    </location>
</feature>
<dbReference type="AlphaFoldDB" id="A0A7U8GR86"/>
<organism evidence="2 3">
    <name type="scientific">Neptuniibacter caesariensis</name>
    <dbReference type="NCBI Taxonomy" id="207954"/>
    <lineage>
        <taxon>Bacteria</taxon>
        <taxon>Pseudomonadati</taxon>
        <taxon>Pseudomonadota</taxon>
        <taxon>Gammaproteobacteria</taxon>
        <taxon>Oceanospirillales</taxon>
        <taxon>Oceanospirillaceae</taxon>
        <taxon>Neptuniibacter</taxon>
    </lineage>
</organism>
<keyword evidence="1" id="KW-1133">Transmembrane helix</keyword>
<dbReference type="Proteomes" id="UP000002171">
    <property type="component" value="Unassembled WGS sequence"/>
</dbReference>